<dbReference type="SUPFAM" id="SSF54236">
    <property type="entry name" value="Ubiquitin-like"/>
    <property type="match status" value="1"/>
</dbReference>
<feature type="region of interest" description="Disordered" evidence="1">
    <location>
        <begin position="254"/>
        <end position="306"/>
    </location>
</feature>
<name>A0AAD9H2K7_9STRA</name>
<keyword evidence="4" id="KW-1185">Reference proteome</keyword>
<dbReference type="GO" id="GO:0071818">
    <property type="term" value="C:BAT3 complex"/>
    <property type="evidence" value="ECO:0007669"/>
    <property type="project" value="TreeGrafter"/>
</dbReference>
<accession>A0AAD9H2K7</accession>
<dbReference type="PANTHER" id="PTHR15204:SF0">
    <property type="entry name" value="LARGE PROLINE-RICH PROTEIN BAG6"/>
    <property type="match status" value="1"/>
</dbReference>
<feature type="region of interest" description="Disordered" evidence="1">
    <location>
        <begin position="373"/>
        <end position="431"/>
    </location>
</feature>
<dbReference type="EMBL" id="JASMQC010000001">
    <property type="protein sequence ID" value="KAK1948421.1"/>
    <property type="molecule type" value="Genomic_DNA"/>
</dbReference>
<feature type="compositionally biased region" description="Polar residues" evidence="1">
    <location>
        <begin position="382"/>
        <end position="410"/>
    </location>
</feature>
<feature type="domain" description="Ubiquitin-like" evidence="2">
    <location>
        <begin position="24"/>
        <end position="95"/>
    </location>
</feature>
<feature type="compositionally biased region" description="Low complexity" evidence="1">
    <location>
        <begin position="446"/>
        <end position="468"/>
    </location>
</feature>
<feature type="compositionally biased region" description="Low complexity" evidence="1">
    <location>
        <begin position="292"/>
        <end position="306"/>
    </location>
</feature>
<feature type="region of interest" description="Disordered" evidence="1">
    <location>
        <begin position="446"/>
        <end position="478"/>
    </location>
</feature>
<dbReference type="GO" id="GO:0031593">
    <property type="term" value="F:polyubiquitin modification-dependent protein binding"/>
    <property type="evidence" value="ECO:0007669"/>
    <property type="project" value="TreeGrafter"/>
</dbReference>
<gene>
    <name evidence="3" type="ORF">P3T76_000710</name>
</gene>
<dbReference type="Pfam" id="PF00240">
    <property type="entry name" value="ubiquitin"/>
    <property type="match status" value="1"/>
</dbReference>
<feature type="region of interest" description="Disordered" evidence="1">
    <location>
        <begin position="101"/>
        <end position="132"/>
    </location>
</feature>
<dbReference type="InterPro" id="IPR000626">
    <property type="entry name" value="Ubiquitin-like_dom"/>
</dbReference>
<dbReference type="PROSITE" id="PS50053">
    <property type="entry name" value="UBIQUITIN_2"/>
    <property type="match status" value="1"/>
</dbReference>
<dbReference type="SMART" id="SM00213">
    <property type="entry name" value="UBQ"/>
    <property type="match status" value="1"/>
</dbReference>
<reference evidence="3" key="1">
    <citation type="submission" date="2023-08" db="EMBL/GenBank/DDBJ databases">
        <title>Reference Genome Resource for the Citrus Pathogen Phytophthora citrophthora.</title>
        <authorList>
            <person name="Moller H."/>
            <person name="Coetzee B."/>
            <person name="Rose L.J."/>
            <person name="Van Niekerk J.M."/>
        </authorList>
    </citation>
    <scope>NUCLEOTIDE SEQUENCE</scope>
    <source>
        <strain evidence="3">STE-U-9442</strain>
    </source>
</reference>
<dbReference type="InterPro" id="IPR029071">
    <property type="entry name" value="Ubiquitin-like_domsf"/>
</dbReference>
<feature type="region of interest" description="Disordered" evidence="1">
    <location>
        <begin position="869"/>
        <end position="892"/>
    </location>
</feature>
<dbReference type="Gene3D" id="3.10.20.90">
    <property type="entry name" value="Phosphatidylinositol 3-kinase Catalytic Subunit, Chain A, domain 1"/>
    <property type="match status" value="1"/>
</dbReference>
<dbReference type="PANTHER" id="PTHR15204">
    <property type="entry name" value="LARGE PROLINE-RICH PROTEIN BAG6"/>
    <property type="match status" value="1"/>
</dbReference>
<evidence type="ECO:0000259" key="2">
    <source>
        <dbReference type="PROSITE" id="PS50053"/>
    </source>
</evidence>
<evidence type="ECO:0000313" key="3">
    <source>
        <dbReference type="EMBL" id="KAK1948421.1"/>
    </source>
</evidence>
<organism evidence="3 4">
    <name type="scientific">Phytophthora citrophthora</name>
    <dbReference type="NCBI Taxonomy" id="4793"/>
    <lineage>
        <taxon>Eukaryota</taxon>
        <taxon>Sar</taxon>
        <taxon>Stramenopiles</taxon>
        <taxon>Oomycota</taxon>
        <taxon>Peronosporomycetes</taxon>
        <taxon>Peronosporales</taxon>
        <taxon>Peronosporaceae</taxon>
        <taxon>Phytophthora</taxon>
    </lineage>
</organism>
<dbReference type="GO" id="GO:0051787">
    <property type="term" value="F:misfolded protein binding"/>
    <property type="evidence" value="ECO:0007669"/>
    <property type="project" value="TreeGrafter"/>
</dbReference>
<dbReference type="Proteomes" id="UP001259832">
    <property type="component" value="Unassembled WGS sequence"/>
</dbReference>
<feature type="compositionally biased region" description="Basic residues" evidence="1">
    <location>
        <begin position="160"/>
        <end position="172"/>
    </location>
</feature>
<protein>
    <submittedName>
        <fullName evidence="3">Ubiquitin domain-containing protein DSK2a</fullName>
    </submittedName>
</protein>
<feature type="region of interest" description="Disordered" evidence="1">
    <location>
        <begin position="154"/>
        <end position="198"/>
    </location>
</feature>
<dbReference type="GO" id="GO:0036503">
    <property type="term" value="P:ERAD pathway"/>
    <property type="evidence" value="ECO:0007669"/>
    <property type="project" value="TreeGrafter"/>
</dbReference>
<dbReference type="FunFam" id="3.10.20.90:FF:000154">
    <property type="entry name" value="Large proline-rich protein BAG6"/>
    <property type="match status" value="1"/>
</dbReference>
<comment type="caution">
    <text evidence="3">The sequence shown here is derived from an EMBL/GenBank/DDBJ whole genome shotgun (WGS) entry which is preliminary data.</text>
</comment>
<evidence type="ECO:0000313" key="4">
    <source>
        <dbReference type="Proteomes" id="UP001259832"/>
    </source>
</evidence>
<evidence type="ECO:0000256" key="1">
    <source>
        <dbReference type="SAM" id="MobiDB-lite"/>
    </source>
</evidence>
<feature type="compositionally biased region" description="Polar residues" evidence="1">
    <location>
        <begin position="605"/>
        <end position="615"/>
    </location>
</feature>
<sequence>MTTPPPAVPEPVAEPPATAEGARLSLKVRTLDQKTYPITICAAASVPQLKELVAVETGITLARQRLIYRGRVLKNDQTLAAYSLEDGHVLHLVARAAPDVDTAGQAPAPTSASDPNARRDGPPAVSRAPAPYQLTTAEVNTMNQIDAMNARIDEFQRSTLRSRSRSRQRRGLHSPPPPPRDNDEPDPTMGRPGGGLPSRLLMGATIAVPEGADVTMPFLSSMIANLVNQVGENGAEGEGSATADGRRHVTFMSGARDGGAAEMESATARALRHHRNREGSGSGGRQRHGRRSSSSSAERQAALRSRARLQLESARATLDDASLNFPAELAALPQGDANAAMTEYQQQVELLLTLVERFGPRLRQLPAALAQRDRMGGANAANPVSTPATASTGPTESTSAPSEPTGSWDWNTRPIESTSTPEEPTPPPTELIPTAVEVISTPFLPSAAPTEASTQTTEAAEATTDSPPNANSAATATEPEISTRHVIRAIEVLQTIGESTELLARMARHAFVRQSMQLGEPIPRRASSSGGDRLQATLEALTRSGHTARRSSGSNRSRFRVARISAADLLGERNPAAPRPAGELGSTPNLPVDLTGTTPPPAVGSETSSRTTQPPAENRQTETTPNDGAAPLPPAGAHISISGMGLPLMSSVVFPFSLAAGLGGSHATTTWNLADFVSRLTSELPISSLYGVMAGDATHLHHVLAHIGFALFSGVDVPRVTRPSIRTWSQDLVGELRRLLRSHALPADVLDQVTGPNERRSALGNELLRVLEPFVSELVDFLVRATSASRAAAFGTSSATFLRTMTQQIARQLRVYARGDSTESEDDSDERLKRLLRGLLVWLGMNENMACFVVDSLVCWAEGDNSSIHRGRTRQREENSSSDSPAIKRQRE</sequence>
<dbReference type="AlphaFoldDB" id="A0AAD9H2K7"/>
<feature type="region of interest" description="Disordered" evidence="1">
    <location>
        <begin position="570"/>
        <end position="636"/>
    </location>
</feature>
<proteinExistence type="predicted"/>